<dbReference type="PANTHER" id="PTHR35563">
    <property type="entry name" value="BARREL METAL-DEPENDENT HYDROLASE, PUTATIVE (AFU_ORTHOLOGUE AFUA_1G16240)-RELATED"/>
    <property type="match status" value="1"/>
</dbReference>
<dbReference type="PANTHER" id="PTHR35563:SF2">
    <property type="entry name" value="BARREL METAL-DEPENDENT HYDROLASE, PUTATIVE (AFU_ORTHOLOGUE AFUA_1G16240)-RELATED"/>
    <property type="match status" value="1"/>
</dbReference>
<dbReference type="EMBL" id="RSCD01000004">
    <property type="protein sequence ID" value="RSH93586.1"/>
    <property type="molecule type" value="Genomic_DNA"/>
</dbReference>
<dbReference type="AlphaFoldDB" id="A0A427YRC7"/>
<protein>
    <recommendedName>
        <fullName evidence="1">Amidohydrolase-related domain-containing protein</fullName>
    </recommendedName>
</protein>
<dbReference type="GO" id="GO:0016787">
    <property type="term" value="F:hydrolase activity"/>
    <property type="evidence" value="ECO:0007669"/>
    <property type="project" value="InterPro"/>
</dbReference>
<evidence type="ECO:0000259" key="1">
    <source>
        <dbReference type="Pfam" id="PF04909"/>
    </source>
</evidence>
<dbReference type="OrthoDB" id="2135488at2759"/>
<dbReference type="Gene3D" id="3.20.20.140">
    <property type="entry name" value="Metal-dependent hydrolases"/>
    <property type="match status" value="1"/>
</dbReference>
<dbReference type="InterPro" id="IPR052358">
    <property type="entry name" value="Aro_Compnd_Degr_Hydrolases"/>
</dbReference>
<sequence length="335" mass="36996">MSTCAGFLSISATEPAVQALAGERKTEFLLPSRAVDTHVHIFDPSGHPYAATRSYSPSAAVLSELLDFTSRFTRNGLPSTVVLVQPSPYGTDNRLLCQSLEMCHRQGLPLARGIAVIDPATTPDSELQQLHQYGNTESSGRQMTTTAICDVIRKTADRIRHLPGWWIQVYVHARVWKEQFNVFSNLPVPIIADHLGGLKGASILLDRTQMSPQMYPQALSQPGFDELIQLAQAGKVVVKLSGVYRASRLTKEGFGDLEPIIRALVLACSSQLIYGSDWPHTGEGKDRVGRSMTQVEPFRVINHAEVLLGLRRWVGSAGLWRRIMVDNPRRVYGIA</sequence>
<accession>A0A427YRC7</accession>
<dbReference type="Pfam" id="PF04909">
    <property type="entry name" value="Amidohydro_2"/>
    <property type="match status" value="1"/>
</dbReference>
<reference evidence="2 3" key="1">
    <citation type="submission" date="2018-11" db="EMBL/GenBank/DDBJ databases">
        <title>Genome sequence of Saitozyma podzolica DSM 27192.</title>
        <authorList>
            <person name="Aliyu H."/>
            <person name="Gorte O."/>
            <person name="Ochsenreither K."/>
        </authorList>
    </citation>
    <scope>NUCLEOTIDE SEQUENCE [LARGE SCALE GENOMIC DNA]</scope>
    <source>
        <strain evidence="2 3">DSM 27192</strain>
    </source>
</reference>
<evidence type="ECO:0000313" key="3">
    <source>
        <dbReference type="Proteomes" id="UP000279259"/>
    </source>
</evidence>
<gene>
    <name evidence="2" type="ORF">EHS25_007944</name>
</gene>
<dbReference type="InterPro" id="IPR032466">
    <property type="entry name" value="Metal_Hydrolase"/>
</dbReference>
<comment type="caution">
    <text evidence="2">The sequence shown here is derived from an EMBL/GenBank/DDBJ whole genome shotgun (WGS) entry which is preliminary data.</text>
</comment>
<keyword evidence="3" id="KW-1185">Reference proteome</keyword>
<dbReference type="Proteomes" id="UP000279259">
    <property type="component" value="Unassembled WGS sequence"/>
</dbReference>
<name>A0A427YRC7_9TREE</name>
<organism evidence="2 3">
    <name type="scientific">Saitozyma podzolica</name>
    <dbReference type="NCBI Taxonomy" id="1890683"/>
    <lineage>
        <taxon>Eukaryota</taxon>
        <taxon>Fungi</taxon>
        <taxon>Dikarya</taxon>
        <taxon>Basidiomycota</taxon>
        <taxon>Agaricomycotina</taxon>
        <taxon>Tremellomycetes</taxon>
        <taxon>Tremellales</taxon>
        <taxon>Trimorphomycetaceae</taxon>
        <taxon>Saitozyma</taxon>
    </lineage>
</organism>
<dbReference type="SUPFAM" id="SSF51556">
    <property type="entry name" value="Metallo-dependent hydrolases"/>
    <property type="match status" value="1"/>
</dbReference>
<dbReference type="InterPro" id="IPR006680">
    <property type="entry name" value="Amidohydro-rel"/>
</dbReference>
<evidence type="ECO:0000313" key="2">
    <source>
        <dbReference type="EMBL" id="RSH93586.1"/>
    </source>
</evidence>
<proteinExistence type="predicted"/>
<feature type="domain" description="Amidohydrolase-related" evidence="1">
    <location>
        <begin position="35"/>
        <end position="334"/>
    </location>
</feature>